<gene>
    <name evidence="1" type="ORF">ENJ42_07445</name>
</gene>
<sequence>MSVKSFNLTIKDDIAHIVLNRPEKRNAFAADFWADLPKCVREIDHEAKARVIVISSTGPVFSAGIDVTMLADGIAGDMDKNNPVYGAAFLAKVQYLQDTFTAL</sequence>
<feature type="non-terminal residue" evidence="1">
    <location>
        <position position="103"/>
    </location>
</feature>
<organism evidence="1">
    <name type="scientific">Hellea balneolensis</name>
    <dbReference type="NCBI Taxonomy" id="287478"/>
    <lineage>
        <taxon>Bacteria</taxon>
        <taxon>Pseudomonadati</taxon>
        <taxon>Pseudomonadota</taxon>
        <taxon>Alphaproteobacteria</taxon>
        <taxon>Maricaulales</taxon>
        <taxon>Robiginitomaculaceae</taxon>
        <taxon>Hellea</taxon>
    </lineage>
</organism>
<dbReference type="PANTHER" id="PTHR43149">
    <property type="entry name" value="ENOYL-COA HYDRATASE"/>
    <property type="match status" value="1"/>
</dbReference>
<accession>A0A7C5M092</accession>
<evidence type="ECO:0000313" key="1">
    <source>
        <dbReference type="EMBL" id="HHL43433.1"/>
    </source>
</evidence>
<dbReference type="CDD" id="cd06558">
    <property type="entry name" value="crotonase-like"/>
    <property type="match status" value="1"/>
</dbReference>
<dbReference type="Pfam" id="PF00378">
    <property type="entry name" value="ECH_1"/>
    <property type="match status" value="1"/>
</dbReference>
<dbReference type="SUPFAM" id="SSF52096">
    <property type="entry name" value="ClpP/crotonase"/>
    <property type="match status" value="1"/>
</dbReference>
<dbReference type="InterPro" id="IPR001753">
    <property type="entry name" value="Enoyl-CoA_hydra/iso"/>
</dbReference>
<dbReference type="Gene3D" id="3.90.226.10">
    <property type="entry name" value="2-enoyl-CoA Hydratase, Chain A, domain 1"/>
    <property type="match status" value="1"/>
</dbReference>
<protein>
    <submittedName>
        <fullName evidence="1">Enoyl-CoA hydratase</fullName>
    </submittedName>
</protein>
<dbReference type="InterPro" id="IPR029045">
    <property type="entry name" value="ClpP/crotonase-like_dom_sf"/>
</dbReference>
<dbReference type="AlphaFoldDB" id="A0A7C5M092"/>
<reference evidence="1" key="1">
    <citation type="journal article" date="2020" name="mSystems">
        <title>Genome- and Community-Level Interaction Insights into Carbon Utilization and Element Cycling Functions of Hydrothermarchaeota in Hydrothermal Sediment.</title>
        <authorList>
            <person name="Zhou Z."/>
            <person name="Liu Y."/>
            <person name="Xu W."/>
            <person name="Pan J."/>
            <person name="Luo Z.H."/>
            <person name="Li M."/>
        </authorList>
    </citation>
    <scope>NUCLEOTIDE SEQUENCE [LARGE SCALE GENOMIC DNA]</scope>
    <source>
        <strain evidence="1">HyVt-485</strain>
    </source>
</reference>
<dbReference type="Proteomes" id="UP000885830">
    <property type="component" value="Unassembled WGS sequence"/>
</dbReference>
<dbReference type="InterPro" id="IPR045002">
    <property type="entry name" value="Ech1-like"/>
</dbReference>
<name>A0A7C5M092_9PROT</name>
<dbReference type="EMBL" id="DRMJ01000386">
    <property type="protein sequence ID" value="HHL43433.1"/>
    <property type="molecule type" value="Genomic_DNA"/>
</dbReference>
<dbReference type="GO" id="GO:0016853">
    <property type="term" value="F:isomerase activity"/>
    <property type="evidence" value="ECO:0007669"/>
    <property type="project" value="InterPro"/>
</dbReference>
<proteinExistence type="predicted"/>
<comment type="caution">
    <text evidence="1">The sequence shown here is derived from an EMBL/GenBank/DDBJ whole genome shotgun (WGS) entry which is preliminary data.</text>
</comment>